<reference evidence="8 9" key="1">
    <citation type="submission" date="2016-10" db="EMBL/GenBank/DDBJ databases">
        <authorList>
            <person name="de Groot N.N."/>
        </authorList>
    </citation>
    <scope>NUCLEOTIDE SEQUENCE [LARGE SCALE GENOMIC DNA]</scope>
    <source>
        <strain evidence="8 9">CGMCC 1.9159</strain>
    </source>
</reference>
<dbReference type="GO" id="GO:0005737">
    <property type="term" value="C:cytoplasm"/>
    <property type="evidence" value="ECO:0007669"/>
    <property type="project" value="UniProtKB-SubCell"/>
</dbReference>
<dbReference type="SUPFAM" id="SSF46929">
    <property type="entry name" value="DNA helicase RuvA subunit, C-terminal domain"/>
    <property type="match status" value="1"/>
</dbReference>
<organism evidence="8 9">
    <name type="scientific">Tessaracoccus oleiagri</name>
    <dbReference type="NCBI Taxonomy" id="686624"/>
    <lineage>
        <taxon>Bacteria</taxon>
        <taxon>Bacillati</taxon>
        <taxon>Actinomycetota</taxon>
        <taxon>Actinomycetes</taxon>
        <taxon>Propionibacteriales</taxon>
        <taxon>Propionibacteriaceae</taxon>
        <taxon>Tessaracoccus</taxon>
    </lineage>
</organism>
<dbReference type="CDD" id="cd14332">
    <property type="entry name" value="UBA_RuvA_C"/>
    <property type="match status" value="1"/>
</dbReference>
<keyword evidence="3 6" id="KW-0238">DNA-binding</keyword>
<evidence type="ECO:0000256" key="5">
    <source>
        <dbReference type="ARBA" id="ARBA00023204"/>
    </source>
</evidence>
<dbReference type="Pfam" id="PF14520">
    <property type="entry name" value="HHH_5"/>
    <property type="match status" value="1"/>
</dbReference>
<dbReference type="EMBL" id="FNGP01000005">
    <property type="protein sequence ID" value="SDL70995.1"/>
    <property type="molecule type" value="Genomic_DNA"/>
</dbReference>
<dbReference type="InterPro" id="IPR012340">
    <property type="entry name" value="NA-bd_OB-fold"/>
</dbReference>
<dbReference type="GO" id="GO:0006281">
    <property type="term" value="P:DNA repair"/>
    <property type="evidence" value="ECO:0007669"/>
    <property type="project" value="UniProtKB-UniRule"/>
</dbReference>
<dbReference type="InterPro" id="IPR011114">
    <property type="entry name" value="RuvA_C"/>
</dbReference>
<dbReference type="GO" id="GO:0005524">
    <property type="term" value="F:ATP binding"/>
    <property type="evidence" value="ECO:0007669"/>
    <property type="project" value="InterPro"/>
</dbReference>
<comment type="similarity">
    <text evidence="6">Belongs to the RuvA family.</text>
</comment>
<keyword evidence="9" id="KW-1185">Reference proteome</keyword>
<dbReference type="OrthoDB" id="5293449at2"/>
<evidence type="ECO:0000259" key="7">
    <source>
        <dbReference type="SMART" id="SM00278"/>
    </source>
</evidence>
<evidence type="ECO:0000256" key="6">
    <source>
        <dbReference type="HAMAP-Rule" id="MF_00031"/>
    </source>
</evidence>
<comment type="caution">
    <text evidence="6">Lacks conserved residue(s) required for the propagation of feature annotation.</text>
</comment>
<dbReference type="Gene3D" id="1.10.150.20">
    <property type="entry name" value="5' to 3' exonuclease, C-terminal subdomain"/>
    <property type="match status" value="1"/>
</dbReference>
<accession>A0A1G9MBF6</accession>
<dbReference type="GO" id="GO:0048476">
    <property type="term" value="C:Holliday junction resolvase complex"/>
    <property type="evidence" value="ECO:0007669"/>
    <property type="project" value="UniProtKB-UniRule"/>
</dbReference>
<keyword evidence="2 6" id="KW-0227">DNA damage</keyword>
<keyword evidence="4 6" id="KW-0233">DNA recombination</keyword>
<sequence length="204" mass="21339">MIAQLTGTVVAAGATWFVIDVAGVGYRANTIAGTAATLRIGDRMTVHTSLVVREDSLTMWGFGTPEERDAFELMQTASGVGPKVAAAMLSVFSPGELRRVISAEDVRRLTTVPGIGPKGAQKIILELKDKVLLLADAGSDGDAPQPATAEQLWRGQLVEGLEGLGWSTKEAEKACDAVAPLAEEDPGIGIGKLMRAALSALAKR</sequence>
<evidence type="ECO:0000313" key="8">
    <source>
        <dbReference type="EMBL" id="SDL70995.1"/>
    </source>
</evidence>
<evidence type="ECO:0000256" key="3">
    <source>
        <dbReference type="ARBA" id="ARBA00023125"/>
    </source>
</evidence>
<keyword evidence="8" id="KW-0547">Nucleotide-binding</keyword>
<dbReference type="InterPro" id="IPR036267">
    <property type="entry name" value="RuvA_C_sf"/>
</dbReference>
<feature type="domain" description="Helix-hairpin-helix DNA-binding motif class 1" evidence="7">
    <location>
        <begin position="107"/>
        <end position="126"/>
    </location>
</feature>
<dbReference type="GO" id="GO:0006310">
    <property type="term" value="P:DNA recombination"/>
    <property type="evidence" value="ECO:0007669"/>
    <property type="project" value="UniProtKB-UniRule"/>
</dbReference>
<dbReference type="Proteomes" id="UP000199475">
    <property type="component" value="Unassembled WGS sequence"/>
</dbReference>
<keyword evidence="5 6" id="KW-0234">DNA repair</keyword>
<dbReference type="InterPro" id="IPR013849">
    <property type="entry name" value="DNA_helicase_Holl-junc_RuvA_I"/>
</dbReference>
<comment type="domain">
    <text evidence="6">Has three domains with a flexible linker between the domains II and III and assumes an 'L' shape. Domain III is highly mobile and contacts RuvB.</text>
</comment>
<evidence type="ECO:0000313" key="9">
    <source>
        <dbReference type="Proteomes" id="UP000199475"/>
    </source>
</evidence>
<keyword evidence="8" id="KW-0347">Helicase</keyword>
<dbReference type="AlphaFoldDB" id="A0A1G9MBF6"/>
<feature type="domain" description="Helix-hairpin-helix DNA-binding motif class 1" evidence="7">
    <location>
        <begin position="72"/>
        <end position="91"/>
    </location>
</feature>
<dbReference type="InterPro" id="IPR000085">
    <property type="entry name" value="RuvA"/>
</dbReference>
<dbReference type="SUPFAM" id="SSF50249">
    <property type="entry name" value="Nucleic acid-binding proteins"/>
    <property type="match status" value="1"/>
</dbReference>
<protein>
    <recommendedName>
        <fullName evidence="6">Holliday junction branch migration complex subunit RuvA</fullName>
    </recommendedName>
</protein>
<proteinExistence type="inferred from homology"/>
<dbReference type="Pfam" id="PF07499">
    <property type="entry name" value="RuvA_C"/>
    <property type="match status" value="1"/>
</dbReference>
<dbReference type="STRING" id="686624.SAMN04488242_2493"/>
<evidence type="ECO:0000256" key="1">
    <source>
        <dbReference type="ARBA" id="ARBA00022490"/>
    </source>
</evidence>
<evidence type="ECO:0000256" key="4">
    <source>
        <dbReference type="ARBA" id="ARBA00023172"/>
    </source>
</evidence>
<dbReference type="Gene3D" id="1.10.8.10">
    <property type="entry name" value="DNA helicase RuvA subunit, C-terminal domain"/>
    <property type="match status" value="1"/>
</dbReference>
<dbReference type="GO" id="GO:0009379">
    <property type="term" value="C:Holliday junction helicase complex"/>
    <property type="evidence" value="ECO:0007669"/>
    <property type="project" value="InterPro"/>
</dbReference>
<feature type="region of interest" description="Domain III" evidence="6">
    <location>
        <begin position="156"/>
        <end position="204"/>
    </location>
</feature>
<evidence type="ECO:0000256" key="2">
    <source>
        <dbReference type="ARBA" id="ARBA00022763"/>
    </source>
</evidence>
<name>A0A1G9MBF6_9ACTN</name>
<comment type="subunit">
    <text evidence="6">Homotetramer. Forms an RuvA(8)-RuvB(12)-Holliday junction (HJ) complex. HJ DNA is sandwiched between 2 RuvA tetramers; dsDNA enters through RuvA and exits via RuvB. An RuvB hexamer assembles on each DNA strand where it exits the tetramer. Each RuvB hexamer is contacted by two RuvA subunits (via domain III) on 2 adjacent RuvB subunits; this complex drives branch migration. In the full resolvosome a probable DNA-RuvA(4)-RuvB(12)-RuvC(2) complex forms which resolves the HJ.</text>
</comment>
<dbReference type="RefSeq" id="WP_093252765.1">
    <property type="nucleotide sequence ID" value="NZ_FNGP01000005.1"/>
</dbReference>
<comment type="subcellular location">
    <subcellularLocation>
        <location evidence="6">Cytoplasm</location>
    </subcellularLocation>
</comment>
<dbReference type="HAMAP" id="MF_00031">
    <property type="entry name" value="DNA_HJ_migration_RuvA"/>
    <property type="match status" value="1"/>
</dbReference>
<dbReference type="SUPFAM" id="SSF47781">
    <property type="entry name" value="RuvA domain 2-like"/>
    <property type="match status" value="1"/>
</dbReference>
<keyword evidence="8" id="KW-0378">Hydrolase</keyword>
<keyword evidence="8" id="KW-0067">ATP-binding</keyword>
<dbReference type="InterPro" id="IPR010994">
    <property type="entry name" value="RuvA_2-like"/>
</dbReference>
<dbReference type="InterPro" id="IPR003583">
    <property type="entry name" value="Hlx-hairpin-Hlx_DNA-bd_motif"/>
</dbReference>
<gene>
    <name evidence="6" type="primary">ruvA</name>
    <name evidence="8" type="ORF">SAMN04488242_2493</name>
</gene>
<dbReference type="NCBIfam" id="TIGR00084">
    <property type="entry name" value="ruvA"/>
    <property type="match status" value="1"/>
</dbReference>
<dbReference type="Gene3D" id="2.40.50.140">
    <property type="entry name" value="Nucleic acid-binding proteins"/>
    <property type="match status" value="1"/>
</dbReference>
<comment type="function">
    <text evidence="6">The RuvA-RuvB-RuvC complex processes Holliday junction (HJ) DNA during genetic recombination and DNA repair, while the RuvA-RuvB complex plays an important role in the rescue of blocked DNA replication forks via replication fork reversal (RFR). RuvA specifically binds to HJ cruciform DNA, conferring on it an open structure. The RuvB hexamer acts as an ATP-dependent pump, pulling dsDNA into and through the RuvAB complex. HJ branch migration allows RuvC to scan DNA until it finds its consensus sequence, where it cleaves and resolves the cruciform DNA.</text>
</comment>
<dbReference type="Pfam" id="PF01330">
    <property type="entry name" value="RuvA_N"/>
    <property type="match status" value="1"/>
</dbReference>
<dbReference type="GO" id="GO:0000400">
    <property type="term" value="F:four-way junction DNA binding"/>
    <property type="evidence" value="ECO:0007669"/>
    <property type="project" value="UniProtKB-UniRule"/>
</dbReference>
<dbReference type="GO" id="GO:0009378">
    <property type="term" value="F:four-way junction helicase activity"/>
    <property type="evidence" value="ECO:0007669"/>
    <property type="project" value="InterPro"/>
</dbReference>
<dbReference type="SMART" id="SM00278">
    <property type="entry name" value="HhH1"/>
    <property type="match status" value="2"/>
</dbReference>
<keyword evidence="1 6" id="KW-0963">Cytoplasm</keyword>